<dbReference type="Proteomes" id="UP000054018">
    <property type="component" value="Unassembled WGS sequence"/>
</dbReference>
<dbReference type="GO" id="GO:0017056">
    <property type="term" value="F:structural constituent of nuclear pore"/>
    <property type="evidence" value="ECO:0007669"/>
    <property type="project" value="UniProtKB-UniRule"/>
</dbReference>
<dbReference type="GO" id="GO:0000973">
    <property type="term" value="P:post-transcriptional tethering of RNA polymerase II gene DNA at nuclear periphery"/>
    <property type="evidence" value="ECO:0007669"/>
    <property type="project" value="TreeGrafter"/>
</dbReference>
<evidence type="ECO:0000256" key="4">
    <source>
        <dbReference type="ARBA" id="ARBA00023010"/>
    </source>
</evidence>
<reference evidence="8 9" key="1">
    <citation type="submission" date="2014-04" db="EMBL/GenBank/DDBJ databases">
        <authorList>
            <consortium name="DOE Joint Genome Institute"/>
            <person name="Kuo A."/>
            <person name="Kohler A."/>
            <person name="Costa M.D."/>
            <person name="Nagy L.G."/>
            <person name="Floudas D."/>
            <person name="Copeland A."/>
            <person name="Barry K.W."/>
            <person name="Cichocki N."/>
            <person name="Veneault-Fourrey C."/>
            <person name="LaButti K."/>
            <person name="Lindquist E.A."/>
            <person name="Lipzen A."/>
            <person name="Lundell T."/>
            <person name="Morin E."/>
            <person name="Murat C."/>
            <person name="Sun H."/>
            <person name="Tunlid A."/>
            <person name="Henrissat B."/>
            <person name="Grigoriev I.V."/>
            <person name="Hibbett D.S."/>
            <person name="Martin F."/>
            <person name="Nordberg H.P."/>
            <person name="Cantor M.N."/>
            <person name="Hua S.X."/>
        </authorList>
    </citation>
    <scope>NUCLEOTIDE SEQUENCE [LARGE SCALE GENOMIC DNA]</scope>
    <source>
        <strain evidence="8 9">441</strain>
    </source>
</reference>
<keyword evidence="9" id="KW-1185">Reference proteome</keyword>
<dbReference type="GO" id="GO:0006606">
    <property type="term" value="P:protein import into nucleus"/>
    <property type="evidence" value="ECO:0007669"/>
    <property type="project" value="TreeGrafter"/>
</dbReference>
<dbReference type="PANTHER" id="PTHR13003:SF2">
    <property type="entry name" value="NUCLEAR PORE COMPLEX PROTEIN NUP107"/>
    <property type="match status" value="1"/>
</dbReference>
<keyword evidence="2" id="KW-0509">mRNA transport</keyword>
<dbReference type="PANTHER" id="PTHR13003">
    <property type="entry name" value="NUP107-RELATED"/>
    <property type="match status" value="1"/>
</dbReference>
<dbReference type="Pfam" id="PF04121">
    <property type="entry name" value="Nup84_Nup100"/>
    <property type="match status" value="1"/>
</dbReference>
<gene>
    <name evidence="8" type="ORF">PISMIDRAFT_106213</name>
</gene>
<evidence type="ECO:0000313" key="9">
    <source>
        <dbReference type="Proteomes" id="UP000054018"/>
    </source>
</evidence>
<comment type="subcellular location">
    <subcellularLocation>
        <location evidence="7">Nucleus</location>
        <location evidence="7">Nuclear pore complex</location>
    </subcellularLocation>
    <subcellularLocation>
        <location evidence="7">Nucleus membrane</location>
    </subcellularLocation>
</comment>
<protein>
    <recommendedName>
        <fullName evidence="7">Nuclear pore complex protein</fullName>
    </recommendedName>
</protein>
<dbReference type="InterPro" id="IPR007252">
    <property type="entry name" value="Nup84/Nup107"/>
</dbReference>
<sequence>MSDSLYAACAEVLTTCQGLKDDLSALLDPSAGFAPRLRQLCRDKIEELERTASADVSQAELDALRMEASTWGLLQALMPARKMESVSHPQPQTLLAQNPFTPTVTLAQAIMYASPLLSELVVVREWLHETATAVQHPELTTGYWKFTKYNVMQGLRTGAGTREGLVREMDPDAVNRGDGRTLAADDAAFEKSLAQAVYSFIRAGRLDDAVELCRKAHQPWRAASIRGSLLFQWRAIANERRDDGLDDEDDAEGWQGNRHRRLWKSTCIRAALNPSLSDPERVVFAALAPTQQTFTVLKSACRTWEDHLWAQISILCEEKQSSEMTRLKGRFWEGGLAALEETPVPLNDTDEEEEVEWEKEVTSALETLGGVVVEDGPPADNAFHVSQLAIILDRIQPLLETFAGGLRDGIYDPDSSEYPTMTRFFAHLCLFLQMIDIHTPPLATQVILEAYLQVLEAAGQRELIAMYAGALGDNAVERYAMFLTSLDLSADIKERRLALTRAREHGLDVDTVAVVTAERTIEKAFENLPQLRGPLPSIIALQPEPSNAEMLLLRSIEWTTFMESTYDTALEQATVILRYFLGTGRVNLARKLLDMLPPEIAAINEPEDRATEYLHYRQFLDIWELLDRVTECRSLEVSLMNKDTRAEWLRDYKELIEQCYGAIVKLLTEDWMLPGREADEGVDRRHLEMLRVRQIYVPELILRLHVMLYSSREHISGYVHTHIMRIMYIMSDLNLRVALELANVVADSRYKLYDDFLQPDGRRLGEYLGVVRQAVIAGMESGGSDSFRVLQVGA</sequence>
<evidence type="ECO:0000256" key="7">
    <source>
        <dbReference type="RuleBase" id="RU365072"/>
    </source>
</evidence>
<dbReference type="STRING" id="765257.A0A0C9ZJS1"/>
<dbReference type="GO" id="GO:0031965">
    <property type="term" value="C:nuclear membrane"/>
    <property type="evidence" value="ECO:0007669"/>
    <property type="project" value="UniProtKB-SubCell"/>
</dbReference>
<dbReference type="EMBL" id="KN833770">
    <property type="protein sequence ID" value="KIK20198.1"/>
    <property type="molecule type" value="Genomic_DNA"/>
</dbReference>
<dbReference type="GO" id="GO:0031080">
    <property type="term" value="C:nuclear pore outer ring"/>
    <property type="evidence" value="ECO:0007669"/>
    <property type="project" value="TreeGrafter"/>
</dbReference>
<name>A0A0C9ZJS1_9AGAM</name>
<dbReference type="Gene3D" id="1.20.190.50">
    <property type="match status" value="1"/>
</dbReference>
<dbReference type="Gene3D" id="1.10.3450.20">
    <property type="match status" value="1"/>
</dbReference>
<comment type="function">
    <text evidence="7">Functions as a component of the nuclear pore complex (NPC).</text>
</comment>
<reference evidence="9" key="2">
    <citation type="submission" date="2015-01" db="EMBL/GenBank/DDBJ databases">
        <title>Evolutionary Origins and Diversification of the Mycorrhizal Mutualists.</title>
        <authorList>
            <consortium name="DOE Joint Genome Institute"/>
            <consortium name="Mycorrhizal Genomics Consortium"/>
            <person name="Kohler A."/>
            <person name="Kuo A."/>
            <person name="Nagy L.G."/>
            <person name="Floudas D."/>
            <person name="Copeland A."/>
            <person name="Barry K.W."/>
            <person name="Cichocki N."/>
            <person name="Veneault-Fourrey C."/>
            <person name="LaButti K."/>
            <person name="Lindquist E.A."/>
            <person name="Lipzen A."/>
            <person name="Lundell T."/>
            <person name="Morin E."/>
            <person name="Murat C."/>
            <person name="Riley R."/>
            <person name="Ohm R."/>
            <person name="Sun H."/>
            <person name="Tunlid A."/>
            <person name="Henrissat B."/>
            <person name="Grigoriev I.V."/>
            <person name="Hibbett D.S."/>
            <person name="Martin F."/>
        </authorList>
    </citation>
    <scope>NUCLEOTIDE SEQUENCE [LARGE SCALE GENOMIC DNA]</scope>
    <source>
        <strain evidence="9">441</strain>
    </source>
</reference>
<organism evidence="8 9">
    <name type="scientific">Pisolithus microcarpus 441</name>
    <dbReference type="NCBI Taxonomy" id="765257"/>
    <lineage>
        <taxon>Eukaryota</taxon>
        <taxon>Fungi</taxon>
        <taxon>Dikarya</taxon>
        <taxon>Basidiomycota</taxon>
        <taxon>Agaricomycotina</taxon>
        <taxon>Agaricomycetes</taxon>
        <taxon>Agaricomycetidae</taxon>
        <taxon>Boletales</taxon>
        <taxon>Sclerodermatineae</taxon>
        <taxon>Pisolithaceae</taxon>
        <taxon>Pisolithus</taxon>
    </lineage>
</organism>
<accession>A0A0C9ZJS1</accession>
<evidence type="ECO:0000256" key="1">
    <source>
        <dbReference type="ARBA" id="ARBA00022448"/>
    </source>
</evidence>
<evidence type="ECO:0000256" key="6">
    <source>
        <dbReference type="ARBA" id="ARBA00023242"/>
    </source>
</evidence>
<keyword evidence="1 7" id="KW-0813">Transport</keyword>
<dbReference type="GO" id="GO:0006406">
    <property type="term" value="P:mRNA export from nucleus"/>
    <property type="evidence" value="ECO:0007669"/>
    <property type="project" value="TreeGrafter"/>
</dbReference>
<evidence type="ECO:0000313" key="8">
    <source>
        <dbReference type="EMBL" id="KIK20198.1"/>
    </source>
</evidence>
<keyword evidence="7" id="KW-0472">Membrane</keyword>
<evidence type="ECO:0000256" key="2">
    <source>
        <dbReference type="ARBA" id="ARBA00022816"/>
    </source>
</evidence>
<keyword evidence="4 7" id="KW-0811">Translocation</keyword>
<proteinExistence type="inferred from homology"/>
<keyword evidence="5 7" id="KW-0906">Nuclear pore complex</keyword>
<dbReference type="AlphaFoldDB" id="A0A0C9ZJS1"/>
<dbReference type="HOGENOM" id="CLU_012944_0_0_1"/>
<evidence type="ECO:0000256" key="5">
    <source>
        <dbReference type="ARBA" id="ARBA00023132"/>
    </source>
</evidence>
<evidence type="ECO:0000256" key="3">
    <source>
        <dbReference type="ARBA" id="ARBA00022927"/>
    </source>
</evidence>
<keyword evidence="6 7" id="KW-0539">Nucleus</keyword>
<comment type="subunit">
    <text evidence="7">Part of the nuclear pore complex (NPC).</text>
</comment>
<keyword evidence="3" id="KW-0653">Protein transport</keyword>
<dbReference type="OrthoDB" id="3098at2759"/>
<comment type="similarity">
    <text evidence="7">Belongs to the nucleoporin Nup84/Nup107 family.</text>
</comment>